<gene>
    <name evidence="1" type="ORF">EYF80_006191</name>
</gene>
<dbReference type="AlphaFoldDB" id="A0A4Z2J2G9"/>
<dbReference type="EMBL" id="SRLO01000032">
    <property type="protein sequence ID" value="TNN83673.1"/>
    <property type="molecule type" value="Genomic_DNA"/>
</dbReference>
<name>A0A4Z2J2G9_9TELE</name>
<protein>
    <submittedName>
        <fullName evidence="1">Uncharacterized protein</fullName>
    </submittedName>
</protein>
<organism evidence="1 2">
    <name type="scientific">Liparis tanakae</name>
    <name type="common">Tanaka's snailfish</name>
    <dbReference type="NCBI Taxonomy" id="230148"/>
    <lineage>
        <taxon>Eukaryota</taxon>
        <taxon>Metazoa</taxon>
        <taxon>Chordata</taxon>
        <taxon>Craniata</taxon>
        <taxon>Vertebrata</taxon>
        <taxon>Euteleostomi</taxon>
        <taxon>Actinopterygii</taxon>
        <taxon>Neopterygii</taxon>
        <taxon>Teleostei</taxon>
        <taxon>Neoteleostei</taxon>
        <taxon>Acanthomorphata</taxon>
        <taxon>Eupercaria</taxon>
        <taxon>Perciformes</taxon>
        <taxon>Cottioidei</taxon>
        <taxon>Cottales</taxon>
        <taxon>Liparidae</taxon>
        <taxon>Liparis</taxon>
    </lineage>
</organism>
<proteinExistence type="predicted"/>
<dbReference type="Proteomes" id="UP000314294">
    <property type="component" value="Unassembled WGS sequence"/>
</dbReference>
<reference evidence="1 2" key="1">
    <citation type="submission" date="2019-03" db="EMBL/GenBank/DDBJ databases">
        <title>First draft genome of Liparis tanakae, snailfish: a comprehensive survey of snailfish specific genes.</title>
        <authorList>
            <person name="Kim W."/>
            <person name="Song I."/>
            <person name="Jeong J.-H."/>
            <person name="Kim D."/>
            <person name="Kim S."/>
            <person name="Ryu S."/>
            <person name="Song J.Y."/>
            <person name="Lee S.K."/>
        </authorList>
    </citation>
    <scope>NUCLEOTIDE SEQUENCE [LARGE SCALE GENOMIC DNA]</scope>
    <source>
        <tissue evidence="1">Muscle</tissue>
    </source>
</reference>
<evidence type="ECO:0000313" key="2">
    <source>
        <dbReference type="Proteomes" id="UP000314294"/>
    </source>
</evidence>
<keyword evidence="2" id="KW-1185">Reference proteome</keyword>
<sequence>MAETVDRLRLGSTRCSTEALWPPGGSVHHANLTAGQTKGEAFIKTPHMLPLCPCISFAIMVYNATISQQ</sequence>
<accession>A0A4Z2J2G9</accession>
<comment type="caution">
    <text evidence="1">The sequence shown here is derived from an EMBL/GenBank/DDBJ whole genome shotgun (WGS) entry which is preliminary data.</text>
</comment>
<evidence type="ECO:0000313" key="1">
    <source>
        <dbReference type="EMBL" id="TNN83673.1"/>
    </source>
</evidence>